<evidence type="ECO:0000313" key="2">
    <source>
        <dbReference type="Proteomes" id="UP000095333"/>
    </source>
</evidence>
<evidence type="ECO:0000313" key="1">
    <source>
        <dbReference type="EMBL" id="CUP12513.1"/>
    </source>
</evidence>
<dbReference type="EMBL" id="CYZI01000030">
    <property type="protein sequence ID" value="CUP12513.1"/>
    <property type="molecule type" value="Genomic_DNA"/>
</dbReference>
<proteinExistence type="predicted"/>
<organism evidence="1 2">
    <name type="scientific">Phocaeicola vulgatus</name>
    <name type="common">Bacteroides vulgatus</name>
    <dbReference type="NCBI Taxonomy" id="821"/>
    <lineage>
        <taxon>Bacteria</taxon>
        <taxon>Pseudomonadati</taxon>
        <taxon>Bacteroidota</taxon>
        <taxon>Bacteroidia</taxon>
        <taxon>Bacteroidales</taxon>
        <taxon>Bacteroidaceae</taxon>
        <taxon>Phocaeicola</taxon>
    </lineage>
</organism>
<name>A0A174KKK0_PHOVU</name>
<dbReference type="RefSeq" id="WP_070099406.1">
    <property type="nucleotide sequence ID" value="NZ_CYZI01000030.1"/>
</dbReference>
<sequence length="64" mass="7617">MTTVEELQSMTHEDLVRRVQELEQDLKEVKEQSDMWFDSFTRLQARHENSINALDNIVKLAKLK</sequence>
<protein>
    <submittedName>
        <fullName evidence="1">Uncharacterized protein</fullName>
    </submittedName>
</protein>
<reference evidence="1 2" key="1">
    <citation type="submission" date="2015-09" db="EMBL/GenBank/DDBJ databases">
        <authorList>
            <consortium name="Pathogen Informatics"/>
        </authorList>
    </citation>
    <scope>NUCLEOTIDE SEQUENCE [LARGE SCALE GENOMIC DNA]</scope>
    <source>
        <strain evidence="1 2">2789STDY5834842</strain>
    </source>
</reference>
<dbReference type="Proteomes" id="UP000095333">
    <property type="component" value="Unassembled WGS sequence"/>
</dbReference>
<dbReference type="AlphaFoldDB" id="A0A174KKK0"/>
<accession>A0A174KKK0</accession>
<dbReference type="Gene3D" id="6.10.250.2910">
    <property type="match status" value="1"/>
</dbReference>
<gene>
    <name evidence="1" type="ORF">ERS852457_03504</name>
</gene>